<dbReference type="GO" id="GO:0055085">
    <property type="term" value="P:transmembrane transport"/>
    <property type="evidence" value="ECO:0007669"/>
    <property type="project" value="UniProtKB-ARBA"/>
</dbReference>
<dbReference type="InterPro" id="IPR013563">
    <property type="entry name" value="Oligopep_ABC_C"/>
</dbReference>
<dbReference type="Gene3D" id="3.40.50.300">
    <property type="entry name" value="P-loop containing nucleotide triphosphate hydrolases"/>
    <property type="match status" value="1"/>
</dbReference>
<keyword evidence="5" id="KW-0997">Cell inner membrane</keyword>
<sequence length="324" mass="34919">MSDAALSVRNLTTSFYINGEWHPAVRNLSFDLARDETLAIVGESGSGKSVTVMSIMRLLPEVGSRIEGDVVLDGKTLTADATEMQKLRGDRMAMIFQEPMTALNPVLQVGFQVAEPLIQHRGMARAEAMAEAVRLLEQVGIPSAKSRALEYPHQFSGGMRQRVMIAMALACEPAVLFADEPTTALDVTIQAQVLGLLEDLRHQKGMGLLLITHSMGVVAAIADRVAVMYAGAIVETGPVEKIFANPIHPYTEGLLKSIPRPDRDIGEIYSIPGAVPALDKMPAGCRFAPRCALSTERCKVEDPELQMVTEGHAAACWVRAGGTS</sequence>
<reference evidence="11 12" key="1">
    <citation type="submission" date="2016-02" db="EMBL/GenBank/DDBJ databases">
        <title>Complete genome sequence of Halocynthiibacter arcticus PAMC 20958t from arctic marine sediment.</title>
        <authorList>
            <person name="Lee Y.M."/>
            <person name="Baek K."/>
            <person name="Lee H.K."/>
            <person name="Shin S.C."/>
        </authorList>
    </citation>
    <scope>NUCLEOTIDE SEQUENCE [LARGE SCALE GENOMIC DNA]</scope>
    <source>
        <strain evidence="11">PAMC 20958</strain>
    </source>
</reference>
<dbReference type="SMART" id="SM00382">
    <property type="entry name" value="AAA"/>
    <property type="match status" value="1"/>
</dbReference>
<dbReference type="PROSITE" id="PS00211">
    <property type="entry name" value="ABC_TRANSPORTER_1"/>
    <property type="match status" value="1"/>
</dbReference>
<dbReference type="FunFam" id="3.40.50.300:FF:000016">
    <property type="entry name" value="Oligopeptide ABC transporter ATP-binding component"/>
    <property type="match status" value="1"/>
</dbReference>
<dbReference type="InterPro" id="IPR017871">
    <property type="entry name" value="ABC_transporter-like_CS"/>
</dbReference>
<dbReference type="GO" id="GO:0005524">
    <property type="term" value="F:ATP binding"/>
    <property type="evidence" value="ECO:0007669"/>
    <property type="project" value="UniProtKB-KW"/>
</dbReference>
<name>A0A126V0N6_9RHOB</name>
<keyword evidence="8" id="KW-1278">Translocase</keyword>
<keyword evidence="3" id="KW-0813">Transport</keyword>
<evidence type="ECO:0000256" key="2">
    <source>
        <dbReference type="ARBA" id="ARBA00005417"/>
    </source>
</evidence>
<accession>A0A126V0N6</accession>
<evidence type="ECO:0000256" key="4">
    <source>
        <dbReference type="ARBA" id="ARBA00022475"/>
    </source>
</evidence>
<dbReference type="GO" id="GO:0005886">
    <property type="term" value="C:plasma membrane"/>
    <property type="evidence" value="ECO:0007669"/>
    <property type="project" value="UniProtKB-SubCell"/>
</dbReference>
<keyword evidence="4" id="KW-1003">Cell membrane</keyword>
<evidence type="ECO:0000256" key="5">
    <source>
        <dbReference type="ARBA" id="ARBA00022519"/>
    </source>
</evidence>
<dbReference type="InterPro" id="IPR003439">
    <property type="entry name" value="ABC_transporter-like_ATP-bd"/>
</dbReference>
<dbReference type="GO" id="GO:0016887">
    <property type="term" value="F:ATP hydrolysis activity"/>
    <property type="evidence" value="ECO:0007669"/>
    <property type="project" value="InterPro"/>
</dbReference>
<evidence type="ECO:0000256" key="9">
    <source>
        <dbReference type="ARBA" id="ARBA00023136"/>
    </source>
</evidence>
<keyword evidence="6" id="KW-0547">Nucleotide-binding</keyword>
<dbReference type="NCBIfam" id="TIGR01727">
    <property type="entry name" value="oligo_HPY"/>
    <property type="match status" value="1"/>
</dbReference>
<evidence type="ECO:0000256" key="8">
    <source>
        <dbReference type="ARBA" id="ARBA00022967"/>
    </source>
</evidence>
<evidence type="ECO:0000256" key="7">
    <source>
        <dbReference type="ARBA" id="ARBA00022840"/>
    </source>
</evidence>
<comment type="similarity">
    <text evidence="2">Belongs to the ABC transporter superfamily.</text>
</comment>
<organism evidence="11 12">
    <name type="scientific">Falsihalocynthiibacter arcticus</name>
    <dbReference type="NCBI Taxonomy" id="1579316"/>
    <lineage>
        <taxon>Bacteria</taxon>
        <taxon>Pseudomonadati</taxon>
        <taxon>Pseudomonadota</taxon>
        <taxon>Alphaproteobacteria</taxon>
        <taxon>Rhodobacterales</taxon>
        <taxon>Roseobacteraceae</taxon>
        <taxon>Falsihalocynthiibacter</taxon>
    </lineage>
</organism>
<dbReference type="Pfam" id="PF00005">
    <property type="entry name" value="ABC_tran"/>
    <property type="match status" value="1"/>
</dbReference>
<protein>
    <submittedName>
        <fullName evidence="11">Dipeptide/oligopeptide/nickel ABC transporter ATP-binding protein</fullName>
    </submittedName>
</protein>
<keyword evidence="12" id="KW-1185">Reference proteome</keyword>
<dbReference type="SUPFAM" id="SSF52540">
    <property type="entry name" value="P-loop containing nucleoside triphosphate hydrolases"/>
    <property type="match status" value="1"/>
</dbReference>
<dbReference type="STRING" id="1579316.RC74_11780"/>
<feature type="domain" description="ABC transporter" evidence="10">
    <location>
        <begin position="6"/>
        <end position="255"/>
    </location>
</feature>
<dbReference type="InterPro" id="IPR050388">
    <property type="entry name" value="ABC_Ni/Peptide_Import"/>
</dbReference>
<dbReference type="PANTHER" id="PTHR43297">
    <property type="entry name" value="OLIGOPEPTIDE TRANSPORT ATP-BINDING PROTEIN APPD"/>
    <property type="match status" value="1"/>
</dbReference>
<dbReference type="EMBL" id="CP014327">
    <property type="protein sequence ID" value="AML51854.1"/>
    <property type="molecule type" value="Genomic_DNA"/>
</dbReference>
<dbReference type="PANTHER" id="PTHR43297:SF14">
    <property type="entry name" value="ATPASE AAA-TYPE CORE DOMAIN-CONTAINING PROTEIN"/>
    <property type="match status" value="1"/>
</dbReference>
<evidence type="ECO:0000313" key="11">
    <source>
        <dbReference type="EMBL" id="AML51854.1"/>
    </source>
</evidence>
<comment type="subcellular location">
    <subcellularLocation>
        <location evidence="1">Cell inner membrane</location>
        <topology evidence="1">Peripheral membrane protein</topology>
    </subcellularLocation>
</comment>
<evidence type="ECO:0000313" key="12">
    <source>
        <dbReference type="Proteomes" id="UP000070371"/>
    </source>
</evidence>
<dbReference type="Proteomes" id="UP000070371">
    <property type="component" value="Chromosome"/>
</dbReference>
<dbReference type="AlphaFoldDB" id="A0A126V0N6"/>
<evidence type="ECO:0000259" key="10">
    <source>
        <dbReference type="PROSITE" id="PS50893"/>
    </source>
</evidence>
<dbReference type="InterPro" id="IPR027417">
    <property type="entry name" value="P-loop_NTPase"/>
</dbReference>
<evidence type="ECO:0000256" key="6">
    <source>
        <dbReference type="ARBA" id="ARBA00022741"/>
    </source>
</evidence>
<dbReference type="Pfam" id="PF08352">
    <property type="entry name" value="oligo_HPY"/>
    <property type="match status" value="1"/>
</dbReference>
<evidence type="ECO:0000256" key="3">
    <source>
        <dbReference type="ARBA" id="ARBA00022448"/>
    </source>
</evidence>
<keyword evidence="7 11" id="KW-0067">ATP-binding</keyword>
<dbReference type="RefSeq" id="WP_039001112.1">
    <property type="nucleotide sequence ID" value="NZ_CP014327.1"/>
</dbReference>
<dbReference type="PROSITE" id="PS50893">
    <property type="entry name" value="ABC_TRANSPORTER_2"/>
    <property type="match status" value="1"/>
</dbReference>
<dbReference type="GO" id="GO:0015833">
    <property type="term" value="P:peptide transport"/>
    <property type="evidence" value="ECO:0007669"/>
    <property type="project" value="InterPro"/>
</dbReference>
<dbReference type="KEGG" id="hat:RC74_11780"/>
<keyword evidence="9" id="KW-0472">Membrane</keyword>
<dbReference type="CDD" id="cd03257">
    <property type="entry name" value="ABC_NikE_OppD_transporters"/>
    <property type="match status" value="1"/>
</dbReference>
<gene>
    <name evidence="11" type="ORF">RC74_11780</name>
</gene>
<dbReference type="InterPro" id="IPR003593">
    <property type="entry name" value="AAA+_ATPase"/>
</dbReference>
<evidence type="ECO:0000256" key="1">
    <source>
        <dbReference type="ARBA" id="ARBA00004417"/>
    </source>
</evidence>
<dbReference type="OrthoDB" id="7957282at2"/>
<proteinExistence type="inferred from homology"/>